<protein>
    <submittedName>
        <fullName evidence="1">Nuclear transport factor 2 family protein</fullName>
    </submittedName>
</protein>
<organism evidence="1 2">
    <name type="scientific">Bowmanella denitrificans</name>
    <dbReference type="NCBI Taxonomy" id="366582"/>
    <lineage>
        <taxon>Bacteria</taxon>
        <taxon>Pseudomonadati</taxon>
        <taxon>Pseudomonadota</taxon>
        <taxon>Gammaproteobacteria</taxon>
        <taxon>Alteromonadales</taxon>
        <taxon>Alteromonadaceae</taxon>
        <taxon>Bowmanella</taxon>
    </lineage>
</organism>
<evidence type="ECO:0000313" key="2">
    <source>
        <dbReference type="Proteomes" id="UP001501757"/>
    </source>
</evidence>
<comment type="caution">
    <text evidence="1">The sequence shown here is derived from an EMBL/GenBank/DDBJ whole genome shotgun (WGS) entry which is preliminary data.</text>
</comment>
<dbReference type="Proteomes" id="UP001501757">
    <property type="component" value="Unassembled WGS sequence"/>
</dbReference>
<dbReference type="InterPro" id="IPR039437">
    <property type="entry name" value="FrzH/put_lumazine-bd"/>
</dbReference>
<dbReference type="Gene3D" id="3.10.450.50">
    <property type="match status" value="1"/>
</dbReference>
<accession>A0ABP3GQI2</accession>
<keyword evidence="2" id="KW-1185">Reference proteome</keyword>
<dbReference type="SUPFAM" id="SSF54427">
    <property type="entry name" value="NTF2-like"/>
    <property type="match status" value="1"/>
</dbReference>
<evidence type="ECO:0000313" key="1">
    <source>
        <dbReference type="EMBL" id="GAA0350766.1"/>
    </source>
</evidence>
<dbReference type="InterPro" id="IPR032710">
    <property type="entry name" value="NTF2-like_dom_sf"/>
</dbReference>
<name>A0ABP3GQI2_9ALTE</name>
<reference evidence="2" key="1">
    <citation type="journal article" date="2019" name="Int. J. Syst. Evol. Microbiol.">
        <title>The Global Catalogue of Microorganisms (GCM) 10K type strain sequencing project: providing services to taxonomists for standard genome sequencing and annotation.</title>
        <authorList>
            <consortium name="The Broad Institute Genomics Platform"/>
            <consortium name="The Broad Institute Genome Sequencing Center for Infectious Disease"/>
            <person name="Wu L."/>
            <person name="Ma J."/>
        </authorList>
    </citation>
    <scope>NUCLEOTIDE SEQUENCE [LARGE SCALE GENOMIC DNA]</scope>
    <source>
        <strain evidence="2">JCM 13378</strain>
    </source>
</reference>
<gene>
    <name evidence="1" type="ORF">GCM10009092_13960</name>
</gene>
<dbReference type="RefSeq" id="WP_343843398.1">
    <property type="nucleotide sequence ID" value="NZ_BAAAEI010000006.1"/>
</dbReference>
<sequence length="126" mass="14192">MKGQQASDLQAIEALLMQYFDGLHRADIALLDSIFDPDARLYAPGIRRSKQQWLDLVANRPVPEKLGHSFDYQVLAIERCGEQAMAKVSCPLLGARFIDYLGLLKEGGNWRIVAKQYADNPFETPI</sequence>
<proteinExistence type="predicted"/>
<dbReference type="EMBL" id="BAAAEI010000006">
    <property type="protein sequence ID" value="GAA0350766.1"/>
    <property type="molecule type" value="Genomic_DNA"/>
</dbReference>
<dbReference type="Pfam" id="PF12893">
    <property type="entry name" value="Lumazine_bd_2"/>
    <property type="match status" value="1"/>
</dbReference>